<dbReference type="InterPro" id="IPR011057">
    <property type="entry name" value="Mss4-like_sf"/>
</dbReference>
<evidence type="ECO:0000256" key="4">
    <source>
        <dbReference type="ARBA" id="ARBA00023002"/>
    </source>
</evidence>
<dbReference type="EC" id="1.8.4.12" evidence="6"/>
<dbReference type="GO" id="GO:0006979">
    <property type="term" value="P:response to oxidative stress"/>
    <property type="evidence" value="ECO:0007669"/>
    <property type="project" value="InterPro"/>
</dbReference>
<dbReference type="GO" id="GO:0005737">
    <property type="term" value="C:cytoplasm"/>
    <property type="evidence" value="ECO:0007669"/>
    <property type="project" value="TreeGrafter"/>
</dbReference>
<dbReference type="AlphaFoldDB" id="A0A0H5QHM7"/>
<feature type="domain" description="MsrB" evidence="7">
    <location>
        <begin position="52"/>
        <end position="174"/>
    </location>
</feature>
<dbReference type="SUPFAM" id="SSF51316">
    <property type="entry name" value="Mss4-like"/>
    <property type="match status" value="1"/>
</dbReference>
<evidence type="ECO:0000313" key="8">
    <source>
        <dbReference type="EMBL" id="CRZ01483.1"/>
    </source>
</evidence>
<dbReference type="GO" id="GO:0030091">
    <property type="term" value="P:protein repair"/>
    <property type="evidence" value="ECO:0007669"/>
    <property type="project" value="InterPro"/>
</dbReference>
<keyword evidence="4 6" id="KW-0560">Oxidoreductase</keyword>
<dbReference type="InterPro" id="IPR002579">
    <property type="entry name" value="Met_Sox_Rdtase_MsrB_dom"/>
</dbReference>
<comment type="catalytic activity">
    <reaction evidence="5 6">
        <text>L-methionyl-[protein] + [thioredoxin]-disulfide + H2O = L-methionyl-(R)-S-oxide-[protein] + [thioredoxin]-dithiol</text>
        <dbReference type="Rhea" id="RHEA:24164"/>
        <dbReference type="Rhea" id="RHEA-COMP:10698"/>
        <dbReference type="Rhea" id="RHEA-COMP:10700"/>
        <dbReference type="Rhea" id="RHEA-COMP:12313"/>
        <dbReference type="Rhea" id="RHEA-COMP:12314"/>
        <dbReference type="ChEBI" id="CHEBI:15377"/>
        <dbReference type="ChEBI" id="CHEBI:16044"/>
        <dbReference type="ChEBI" id="CHEBI:29950"/>
        <dbReference type="ChEBI" id="CHEBI:45764"/>
        <dbReference type="ChEBI" id="CHEBI:50058"/>
        <dbReference type="EC" id="1.8.4.12"/>
    </reaction>
</comment>
<dbReference type="FunFam" id="2.170.150.20:FF:000001">
    <property type="entry name" value="Peptide methionine sulfoxide reductase MsrB"/>
    <property type="match status" value="1"/>
</dbReference>
<evidence type="ECO:0000256" key="6">
    <source>
        <dbReference type="RuleBase" id="RU365044"/>
    </source>
</evidence>
<comment type="similarity">
    <text evidence="1 6">Belongs to the MsrB Met sulfoxide reductase family.</text>
</comment>
<sequence length="174" mass="19202">ALANRHLSISFKVASILSSTLLQNLFKSRLASMSCSASGACGMKVPYTDQQKEKLKARLSKEAYNVTQAGGTERPFTGKYNKHYEKGMYSCIVCESPLFSSVTKFDSGTGWPSFYKAFEKNVQEVVDNSGGMSRTEVRCNSCHAHLGHVFNDGPKDRTGLRYCINSASLEFKAE</sequence>
<keyword evidence="3 6" id="KW-0862">Zinc</keyword>
<name>A0A0H5QHM7_9EUKA</name>
<reference evidence="8" key="1">
    <citation type="submission" date="2015-04" db="EMBL/GenBank/DDBJ databases">
        <title>The genome sequence of the plant pathogenic Rhizarian Plasmodiophora brassicae reveals insights in its biotrophic life cycle and the origin of chitin synthesis.</title>
        <authorList>
            <person name="Schwelm A."/>
            <person name="Fogelqvist J."/>
            <person name="Knaust A."/>
            <person name="Julke S."/>
            <person name="Lilja T."/>
            <person name="Dhandapani V."/>
            <person name="Bonilla-Rosso G."/>
            <person name="Karlsson M."/>
            <person name="Shevchenko A."/>
            <person name="Choi S.R."/>
            <person name="Kim H.G."/>
            <person name="Park J.Y."/>
            <person name="Lim Y.P."/>
            <person name="Ludwig-Muller J."/>
            <person name="Dixelius C."/>
        </authorList>
    </citation>
    <scope>NUCLEOTIDE SEQUENCE</scope>
    <source>
        <tissue evidence="8">Potato root galls</tissue>
    </source>
</reference>
<dbReference type="InterPro" id="IPR028427">
    <property type="entry name" value="Met_Sox_Rdtase_MsrB"/>
</dbReference>
<dbReference type="EMBL" id="HACM01001041">
    <property type="protein sequence ID" value="CRZ01483.1"/>
    <property type="molecule type" value="Transcribed_RNA"/>
</dbReference>
<dbReference type="GO" id="GO:0033743">
    <property type="term" value="F:peptide-methionine (R)-S-oxide reductase activity"/>
    <property type="evidence" value="ECO:0007669"/>
    <property type="project" value="UniProtKB-EC"/>
</dbReference>
<feature type="non-terminal residue" evidence="8">
    <location>
        <position position="1"/>
    </location>
</feature>
<dbReference type="GO" id="GO:0046872">
    <property type="term" value="F:metal ion binding"/>
    <property type="evidence" value="ECO:0007669"/>
    <property type="project" value="UniProtKB-KW"/>
</dbReference>
<dbReference type="NCBIfam" id="TIGR00357">
    <property type="entry name" value="peptide-methionine (R)-S-oxide reductase MsrB"/>
    <property type="match status" value="1"/>
</dbReference>
<accession>A0A0H5QHM7</accession>
<evidence type="ECO:0000259" key="7">
    <source>
        <dbReference type="PROSITE" id="PS51790"/>
    </source>
</evidence>
<dbReference type="PROSITE" id="PS51790">
    <property type="entry name" value="MSRB"/>
    <property type="match status" value="1"/>
</dbReference>
<evidence type="ECO:0000256" key="1">
    <source>
        <dbReference type="ARBA" id="ARBA00007174"/>
    </source>
</evidence>
<dbReference type="Pfam" id="PF01641">
    <property type="entry name" value="SelR"/>
    <property type="match status" value="1"/>
</dbReference>
<protein>
    <recommendedName>
        <fullName evidence="6">Peptide-methionine (R)-S-oxide reductase</fullName>
        <ecNumber evidence="6">1.8.4.12</ecNumber>
    </recommendedName>
</protein>
<organism evidence="8">
    <name type="scientific">Spongospora subterranea</name>
    <dbReference type="NCBI Taxonomy" id="70186"/>
    <lineage>
        <taxon>Eukaryota</taxon>
        <taxon>Sar</taxon>
        <taxon>Rhizaria</taxon>
        <taxon>Endomyxa</taxon>
        <taxon>Phytomyxea</taxon>
        <taxon>Plasmodiophorida</taxon>
        <taxon>Plasmodiophoridae</taxon>
        <taxon>Spongospora</taxon>
    </lineage>
</organism>
<dbReference type="PANTHER" id="PTHR10173:SF52">
    <property type="entry name" value="METHIONINE-R-SULFOXIDE REDUCTASE B1"/>
    <property type="match status" value="1"/>
</dbReference>
<keyword evidence="2 6" id="KW-0479">Metal-binding</keyword>
<comment type="cofactor">
    <cofactor evidence="6">
        <name>Zn(2+)</name>
        <dbReference type="ChEBI" id="CHEBI:29105"/>
    </cofactor>
    <text evidence="6">Binds 1 zinc ion per subunit.</text>
</comment>
<proteinExistence type="inferred from homology"/>
<evidence type="ECO:0000256" key="2">
    <source>
        <dbReference type="ARBA" id="ARBA00022723"/>
    </source>
</evidence>
<evidence type="ECO:0000256" key="5">
    <source>
        <dbReference type="ARBA" id="ARBA00048488"/>
    </source>
</evidence>
<evidence type="ECO:0000256" key="3">
    <source>
        <dbReference type="ARBA" id="ARBA00022833"/>
    </source>
</evidence>
<dbReference type="PANTHER" id="PTHR10173">
    <property type="entry name" value="METHIONINE SULFOXIDE REDUCTASE"/>
    <property type="match status" value="1"/>
</dbReference>
<dbReference type="Gene3D" id="2.170.150.20">
    <property type="entry name" value="Peptide methionine sulfoxide reductase"/>
    <property type="match status" value="1"/>
</dbReference>